<protein>
    <recommendedName>
        <fullName evidence="3">histidine kinase</fullName>
        <ecNumber evidence="3">2.7.13.3</ecNumber>
    </recommendedName>
</protein>
<evidence type="ECO:0000256" key="3">
    <source>
        <dbReference type="ARBA" id="ARBA00012438"/>
    </source>
</evidence>
<dbReference type="Gene3D" id="1.10.287.130">
    <property type="match status" value="1"/>
</dbReference>
<feature type="coiled-coil region" evidence="12">
    <location>
        <begin position="117"/>
        <end position="144"/>
    </location>
</feature>
<evidence type="ECO:0000256" key="11">
    <source>
        <dbReference type="ARBA" id="ARBA00023136"/>
    </source>
</evidence>
<comment type="subcellular location">
    <subcellularLocation>
        <location evidence="2">Cell membrane</location>
        <topology evidence="2">Multi-pass membrane protein</topology>
    </subcellularLocation>
</comment>
<feature type="domain" description="Histidine kinase" evidence="14">
    <location>
        <begin position="144"/>
        <end position="355"/>
    </location>
</feature>
<proteinExistence type="predicted"/>
<dbReference type="InterPro" id="IPR005467">
    <property type="entry name" value="His_kinase_dom"/>
</dbReference>
<evidence type="ECO:0000259" key="14">
    <source>
        <dbReference type="PROSITE" id="PS50109"/>
    </source>
</evidence>
<dbReference type="CDD" id="cd06225">
    <property type="entry name" value="HAMP"/>
    <property type="match status" value="1"/>
</dbReference>
<dbReference type="AlphaFoldDB" id="A0A1Y3PTW3"/>
<sequence>MKFGLRYRLSLVLLSAVVGTLLLAGISLMAETHYHFHLYQEQYGMDHNLQGLTFHLEQALLQSMMWTLLGAFVLAAVISLYLAKRLSAPLIEMKQAAEKITRGDLSVRIHVPGSDELSELGRALNHLAEQLQQQERLRVTMTQDIAHDLRTPLATLKSHMQAMLDQIWEPTPARLRSCYEETERLITLVADLEQLTEMDSPHFRLHRKPENLAALIEQSVRIVSAAFLEKGVRLAVQPHPALCLNVDRDRLIQILVNVLSNSLKFTPEGGKVEIRVEDENGSVLITVQDTGPGIAPEDLPYVFERFYRADKSRNRKSGGGGIGLTIVKKLVEAHGGKVWIESDNGTIVSIRLPKE</sequence>
<evidence type="ECO:0000256" key="1">
    <source>
        <dbReference type="ARBA" id="ARBA00000085"/>
    </source>
</evidence>
<dbReference type="PROSITE" id="PS50885">
    <property type="entry name" value="HAMP"/>
    <property type="match status" value="1"/>
</dbReference>
<dbReference type="Proteomes" id="UP000196475">
    <property type="component" value="Unassembled WGS sequence"/>
</dbReference>
<evidence type="ECO:0000256" key="7">
    <source>
        <dbReference type="ARBA" id="ARBA00022741"/>
    </source>
</evidence>
<keyword evidence="7" id="KW-0547">Nucleotide-binding</keyword>
<evidence type="ECO:0000256" key="6">
    <source>
        <dbReference type="ARBA" id="ARBA00022679"/>
    </source>
</evidence>
<keyword evidence="5" id="KW-0597">Phosphoprotein</keyword>
<name>A0A1Y3PTW3_9BACI</name>
<keyword evidence="8 16" id="KW-0418">Kinase</keyword>
<dbReference type="GO" id="GO:0004721">
    <property type="term" value="F:phosphoprotein phosphatase activity"/>
    <property type="evidence" value="ECO:0007669"/>
    <property type="project" value="TreeGrafter"/>
</dbReference>
<keyword evidence="9" id="KW-0067">ATP-binding</keyword>
<dbReference type="InterPro" id="IPR003594">
    <property type="entry name" value="HATPase_dom"/>
</dbReference>
<dbReference type="Gene3D" id="6.10.340.10">
    <property type="match status" value="1"/>
</dbReference>
<accession>A0A1Y3PTW3</accession>
<keyword evidence="10" id="KW-0902">Two-component regulatory system</keyword>
<evidence type="ECO:0000256" key="9">
    <source>
        <dbReference type="ARBA" id="ARBA00022840"/>
    </source>
</evidence>
<dbReference type="PANTHER" id="PTHR45453:SF1">
    <property type="entry name" value="PHOSPHATE REGULON SENSOR PROTEIN PHOR"/>
    <property type="match status" value="1"/>
</dbReference>
<dbReference type="InterPro" id="IPR036890">
    <property type="entry name" value="HATPase_C_sf"/>
</dbReference>
<dbReference type="EMBL" id="LZRT01000010">
    <property type="protein sequence ID" value="OUM90791.1"/>
    <property type="molecule type" value="Genomic_DNA"/>
</dbReference>
<evidence type="ECO:0000259" key="15">
    <source>
        <dbReference type="PROSITE" id="PS50885"/>
    </source>
</evidence>
<evidence type="ECO:0000313" key="16">
    <source>
        <dbReference type="EMBL" id="OUM90791.1"/>
    </source>
</evidence>
<gene>
    <name evidence="16" type="ORF">BAA01_07385</name>
</gene>
<dbReference type="SUPFAM" id="SSF158472">
    <property type="entry name" value="HAMP domain-like"/>
    <property type="match status" value="1"/>
</dbReference>
<dbReference type="SUPFAM" id="SSF47384">
    <property type="entry name" value="Homodimeric domain of signal transducing histidine kinase"/>
    <property type="match status" value="1"/>
</dbReference>
<dbReference type="SMART" id="SM00387">
    <property type="entry name" value="HATPase_c"/>
    <property type="match status" value="1"/>
</dbReference>
<dbReference type="PANTHER" id="PTHR45453">
    <property type="entry name" value="PHOSPHATE REGULON SENSOR PROTEIN PHOR"/>
    <property type="match status" value="1"/>
</dbReference>
<dbReference type="GO" id="GO:0005524">
    <property type="term" value="F:ATP binding"/>
    <property type="evidence" value="ECO:0007669"/>
    <property type="project" value="UniProtKB-KW"/>
</dbReference>
<dbReference type="GO" id="GO:0000155">
    <property type="term" value="F:phosphorelay sensor kinase activity"/>
    <property type="evidence" value="ECO:0007669"/>
    <property type="project" value="InterPro"/>
</dbReference>
<dbReference type="GO" id="GO:0016036">
    <property type="term" value="P:cellular response to phosphate starvation"/>
    <property type="evidence" value="ECO:0007669"/>
    <property type="project" value="TreeGrafter"/>
</dbReference>
<keyword evidence="11 13" id="KW-0472">Membrane</keyword>
<evidence type="ECO:0000256" key="13">
    <source>
        <dbReference type="SAM" id="Phobius"/>
    </source>
</evidence>
<comment type="caution">
    <text evidence="16">The sequence shown here is derived from an EMBL/GenBank/DDBJ whole genome shotgun (WGS) entry which is preliminary data.</text>
</comment>
<dbReference type="FunFam" id="3.30.565.10:FF:000006">
    <property type="entry name" value="Sensor histidine kinase WalK"/>
    <property type="match status" value="1"/>
</dbReference>
<dbReference type="Pfam" id="PF00512">
    <property type="entry name" value="HisKA"/>
    <property type="match status" value="1"/>
</dbReference>
<dbReference type="InterPro" id="IPR003661">
    <property type="entry name" value="HisK_dim/P_dom"/>
</dbReference>
<dbReference type="InterPro" id="IPR004358">
    <property type="entry name" value="Sig_transdc_His_kin-like_C"/>
</dbReference>
<evidence type="ECO:0000256" key="12">
    <source>
        <dbReference type="SAM" id="Coils"/>
    </source>
</evidence>
<dbReference type="InterPro" id="IPR036097">
    <property type="entry name" value="HisK_dim/P_sf"/>
</dbReference>
<keyword evidence="12" id="KW-0175">Coiled coil</keyword>
<keyword evidence="6" id="KW-0808">Transferase</keyword>
<dbReference type="SMART" id="SM00388">
    <property type="entry name" value="HisKA"/>
    <property type="match status" value="1"/>
</dbReference>
<dbReference type="Pfam" id="PF02518">
    <property type="entry name" value="HATPase_c"/>
    <property type="match status" value="1"/>
</dbReference>
<reference evidence="17" key="1">
    <citation type="submission" date="2016-06" db="EMBL/GenBank/DDBJ databases">
        <authorList>
            <person name="Nascimento L."/>
            <person name="Pereira R.V."/>
            <person name="Martins L.F."/>
            <person name="Quaggio R.B."/>
            <person name="Silva A.M."/>
            <person name="Setubal J.C."/>
        </authorList>
    </citation>
    <scope>NUCLEOTIDE SEQUENCE [LARGE SCALE GENOMIC DNA]</scope>
</reference>
<dbReference type="SUPFAM" id="SSF55874">
    <property type="entry name" value="ATPase domain of HSP90 chaperone/DNA topoisomerase II/histidine kinase"/>
    <property type="match status" value="1"/>
</dbReference>
<keyword evidence="13" id="KW-1133">Transmembrane helix</keyword>
<evidence type="ECO:0000313" key="17">
    <source>
        <dbReference type="Proteomes" id="UP000196475"/>
    </source>
</evidence>
<dbReference type="EC" id="2.7.13.3" evidence="3"/>
<dbReference type="SMART" id="SM00304">
    <property type="entry name" value="HAMP"/>
    <property type="match status" value="1"/>
</dbReference>
<dbReference type="Pfam" id="PF00672">
    <property type="entry name" value="HAMP"/>
    <property type="match status" value="1"/>
</dbReference>
<dbReference type="CDD" id="cd00082">
    <property type="entry name" value="HisKA"/>
    <property type="match status" value="1"/>
</dbReference>
<dbReference type="PRINTS" id="PR00344">
    <property type="entry name" value="BCTRLSENSOR"/>
</dbReference>
<evidence type="ECO:0000256" key="5">
    <source>
        <dbReference type="ARBA" id="ARBA00022553"/>
    </source>
</evidence>
<dbReference type="PROSITE" id="PS50109">
    <property type="entry name" value="HIS_KIN"/>
    <property type="match status" value="1"/>
</dbReference>
<evidence type="ECO:0000256" key="10">
    <source>
        <dbReference type="ARBA" id="ARBA00023012"/>
    </source>
</evidence>
<dbReference type="Gene3D" id="3.30.565.10">
    <property type="entry name" value="Histidine kinase-like ATPase, C-terminal domain"/>
    <property type="match status" value="1"/>
</dbReference>
<dbReference type="InterPro" id="IPR003660">
    <property type="entry name" value="HAMP_dom"/>
</dbReference>
<evidence type="ECO:0000256" key="8">
    <source>
        <dbReference type="ARBA" id="ARBA00022777"/>
    </source>
</evidence>
<feature type="transmembrane region" description="Helical" evidence="13">
    <location>
        <begin position="64"/>
        <end position="83"/>
    </location>
</feature>
<evidence type="ECO:0000256" key="2">
    <source>
        <dbReference type="ARBA" id="ARBA00004651"/>
    </source>
</evidence>
<organism evidence="16 17">
    <name type="scientific">Bacillus thermozeamaize</name>
    <dbReference type="NCBI Taxonomy" id="230954"/>
    <lineage>
        <taxon>Bacteria</taxon>
        <taxon>Bacillati</taxon>
        <taxon>Bacillota</taxon>
        <taxon>Bacilli</taxon>
        <taxon>Bacillales</taxon>
        <taxon>Bacillaceae</taxon>
        <taxon>Bacillus</taxon>
    </lineage>
</organism>
<dbReference type="CDD" id="cd00075">
    <property type="entry name" value="HATPase"/>
    <property type="match status" value="1"/>
</dbReference>
<dbReference type="GO" id="GO:0005886">
    <property type="term" value="C:plasma membrane"/>
    <property type="evidence" value="ECO:0007669"/>
    <property type="project" value="UniProtKB-SubCell"/>
</dbReference>
<comment type="catalytic activity">
    <reaction evidence="1">
        <text>ATP + protein L-histidine = ADP + protein N-phospho-L-histidine.</text>
        <dbReference type="EC" id="2.7.13.3"/>
    </reaction>
</comment>
<feature type="domain" description="HAMP" evidence="15">
    <location>
        <begin position="84"/>
        <end position="136"/>
    </location>
</feature>
<dbReference type="InterPro" id="IPR050351">
    <property type="entry name" value="BphY/WalK/GraS-like"/>
</dbReference>
<keyword evidence="4" id="KW-1003">Cell membrane</keyword>
<keyword evidence="13" id="KW-0812">Transmembrane</keyword>
<evidence type="ECO:0000256" key="4">
    <source>
        <dbReference type="ARBA" id="ARBA00022475"/>
    </source>
</evidence>